<dbReference type="InterPro" id="IPR011009">
    <property type="entry name" value="Kinase-like_dom_sf"/>
</dbReference>
<dbReference type="InterPro" id="IPR050249">
    <property type="entry name" value="Pseudomonas-type_ThrB"/>
</dbReference>
<organism evidence="3 4">
    <name type="scientific">Arsenicibacter rosenii</name>
    <dbReference type="NCBI Taxonomy" id="1750698"/>
    <lineage>
        <taxon>Bacteria</taxon>
        <taxon>Pseudomonadati</taxon>
        <taxon>Bacteroidota</taxon>
        <taxon>Cytophagia</taxon>
        <taxon>Cytophagales</taxon>
        <taxon>Spirosomataceae</taxon>
        <taxon>Arsenicibacter</taxon>
    </lineage>
</organism>
<protein>
    <recommendedName>
        <fullName evidence="2">Aminoglycoside phosphotransferase domain-containing protein</fullName>
    </recommendedName>
</protein>
<comment type="caution">
    <text evidence="3">The sequence shown here is derived from an EMBL/GenBank/DDBJ whole genome shotgun (WGS) entry which is preliminary data.</text>
</comment>
<evidence type="ECO:0000259" key="2">
    <source>
        <dbReference type="Pfam" id="PF01636"/>
    </source>
</evidence>
<evidence type="ECO:0000313" key="4">
    <source>
        <dbReference type="Proteomes" id="UP000181790"/>
    </source>
</evidence>
<dbReference type="EMBL" id="MORL01000002">
    <property type="protein sequence ID" value="OIN60066.1"/>
    <property type="molecule type" value="Genomic_DNA"/>
</dbReference>
<gene>
    <name evidence="3" type="ORF">BLX24_04245</name>
</gene>
<feature type="domain" description="Aminoglycoside phosphotransferase" evidence="2">
    <location>
        <begin position="38"/>
        <end position="249"/>
    </location>
</feature>
<dbReference type="InterPro" id="IPR002575">
    <property type="entry name" value="Aminoglycoside_PTrfase"/>
</dbReference>
<dbReference type="GO" id="GO:0004413">
    <property type="term" value="F:homoserine kinase activity"/>
    <property type="evidence" value="ECO:0007669"/>
    <property type="project" value="TreeGrafter"/>
</dbReference>
<dbReference type="PANTHER" id="PTHR21064:SF6">
    <property type="entry name" value="AMINOGLYCOSIDE PHOSPHOTRANSFERASE DOMAIN-CONTAINING PROTEIN"/>
    <property type="match status" value="1"/>
</dbReference>
<dbReference type="GO" id="GO:0009088">
    <property type="term" value="P:threonine biosynthetic process"/>
    <property type="evidence" value="ECO:0007669"/>
    <property type="project" value="TreeGrafter"/>
</dbReference>
<dbReference type="Gene3D" id="3.90.1200.10">
    <property type="match status" value="1"/>
</dbReference>
<dbReference type="AlphaFoldDB" id="A0A1S2VPE6"/>
<dbReference type="PANTHER" id="PTHR21064">
    <property type="entry name" value="AMINOGLYCOSIDE PHOSPHOTRANSFERASE DOMAIN-CONTAINING PROTEIN-RELATED"/>
    <property type="match status" value="1"/>
</dbReference>
<dbReference type="Pfam" id="PF01636">
    <property type="entry name" value="APH"/>
    <property type="match status" value="1"/>
</dbReference>
<evidence type="ECO:0000256" key="1">
    <source>
        <dbReference type="ARBA" id="ARBA00038240"/>
    </source>
</evidence>
<name>A0A1S2VPE6_9BACT</name>
<evidence type="ECO:0000313" key="3">
    <source>
        <dbReference type="EMBL" id="OIN60066.1"/>
    </source>
</evidence>
<accession>A0A1S2VPE6</accession>
<keyword evidence="4" id="KW-1185">Reference proteome</keyword>
<reference evidence="3 4" key="1">
    <citation type="submission" date="2016-10" db="EMBL/GenBank/DDBJ databases">
        <title>Arsenicibacter rosenii gen. nov., sp. nov., an efficient arsenic-methylating bacterium isolated from an arsenic-contaminated paddy soil.</title>
        <authorList>
            <person name="Huang K."/>
        </authorList>
    </citation>
    <scope>NUCLEOTIDE SEQUENCE [LARGE SCALE GENOMIC DNA]</scope>
    <source>
        <strain evidence="3 4">SM-1</strain>
    </source>
</reference>
<sequence>MKMKPTFPASYSTLCADALAEFLVLTYPFEDVQCIFLSRGVGDTYLVKTRQGRFVLRIYRTSHRSLSHVQAEVALLLALKTANVSVSWPVADRTGETIQSINAVEGIRYAVLFSYAPGESVRMPDDRQLYHLGREMARFHEVSSTIRLPGERWLFDFSTTFAKPLEELKGRFSDNPEEFDWLQSAARLVEMKLAGTDTSTLSTGYCHFDFLPKNMHFDQDTVTFFDFDFMGYGWLVYDLVSFWQHLAIEVYAGRLTPQAYEKAYAGFLGGYRAHRSISDEELALVPYLAIGFWLFYMAFHTTHDQFYSFTRPAQLRVYTSFLRHLAETYWDQQPA</sequence>
<comment type="similarity">
    <text evidence="1">Belongs to the pseudomonas-type ThrB family.</text>
</comment>
<dbReference type="SUPFAM" id="SSF56112">
    <property type="entry name" value="Protein kinase-like (PK-like)"/>
    <property type="match status" value="1"/>
</dbReference>
<dbReference type="Proteomes" id="UP000181790">
    <property type="component" value="Unassembled WGS sequence"/>
</dbReference>
<dbReference type="Gene3D" id="3.30.200.20">
    <property type="entry name" value="Phosphorylase Kinase, domain 1"/>
    <property type="match status" value="1"/>
</dbReference>
<proteinExistence type="inferred from homology"/>
<dbReference type="OrthoDB" id="241498at2"/>